<dbReference type="PANTHER" id="PTHR43014:SF4">
    <property type="entry name" value="PYRIDINE NUCLEOTIDE-DISULFIDE OXIDOREDUCTASE RCLA-RELATED"/>
    <property type="match status" value="1"/>
</dbReference>
<evidence type="ECO:0000256" key="5">
    <source>
        <dbReference type="ARBA" id="ARBA00023002"/>
    </source>
</evidence>
<evidence type="ECO:0000313" key="15">
    <source>
        <dbReference type="Proteomes" id="UP000219947"/>
    </source>
</evidence>
<dbReference type="PRINTS" id="PR00411">
    <property type="entry name" value="PNDRDTASEI"/>
</dbReference>
<keyword evidence="7 11" id="KW-0676">Redox-active center</keyword>
<organism evidence="14 15">
    <name type="scientific">Rothia dentocariosa</name>
    <dbReference type="NCBI Taxonomy" id="2047"/>
    <lineage>
        <taxon>Bacteria</taxon>
        <taxon>Bacillati</taxon>
        <taxon>Actinomycetota</taxon>
        <taxon>Actinomycetes</taxon>
        <taxon>Micrococcales</taxon>
        <taxon>Micrococcaceae</taxon>
        <taxon>Rothia</taxon>
    </lineage>
</organism>
<dbReference type="InterPro" id="IPR036188">
    <property type="entry name" value="FAD/NAD-bd_sf"/>
</dbReference>
<evidence type="ECO:0000256" key="9">
    <source>
        <dbReference type="PIRSR" id="PIRSR000350-3"/>
    </source>
</evidence>
<dbReference type="PRINTS" id="PR00368">
    <property type="entry name" value="FADPNR"/>
</dbReference>
<dbReference type="Pfam" id="PF02852">
    <property type="entry name" value="Pyr_redox_dim"/>
    <property type="match status" value="1"/>
</dbReference>
<dbReference type="SUPFAM" id="SSF55424">
    <property type="entry name" value="FAD/NAD-linked reductases, dimerisation (C-terminal) domain"/>
    <property type="match status" value="1"/>
</dbReference>
<evidence type="ECO:0000259" key="13">
    <source>
        <dbReference type="Pfam" id="PF07992"/>
    </source>
</evidence>
<dbReference type="Pfam" id="PF07992">
    <property type="entry name" value="Pyr_redox_2"/>
    <property type="match status" value="1"/>
</dbReference>
<evidence type="ECO:0000256" key="10">
    <source>
        <dbReference type="PIRSR" id="PIRSR000350-4"/>
    </source>
</evidence>
<dbReference type="Gene3D" id="3.50.50.60">
    <property type="entry name" value="FAD/NAD(P)-binding domain"/>
    <property type="match status" value="2"/>
</dbReference>
<keyword evidence="9" id="KW-0547">Nucleotide-binding</keyword>
<keyword evidence="5 11" id="KW-0560">Oxidoreductase</keyword>
<dbReference type="SUPFAM" id="SSF51905">
    <property type="entry name" value="FAD/NAD(P)-binding domain"/>
    <property type="match status" value="1"/>
</dbReference>
<evidence type="ECO:0000256" key="2">
    <source>
        <dbReference type="ARBA" id="ARBA00022630"/>
    </source>
</evidence>
<dbReference type="PIRSF" id="PIRSF000350">
    <property type="entry name" value="Mercury_reductase_MerA"/>
    <property type="match status" value="1"/>
</dbReference>
<dbReference type="InterPro" id="IPR004099">
    <property type="entry name" value="Pyr_nucl-diS_OxRdtase_dimer"/>
</dbReference>
<dbReference type="Gene3D" id="3.30.390.30">
    <property type="match status" value="1"/>
</dbReference>
<comment type="caution">
    <text evidence="14">The sequence shown here is derived from an EMBL/GenBank/DDBJ whole genome shotgun (WGS) entry which is preliminary data.</text>
</comment>
<dbReference type="InterPro" id="IPR001100">
    <property type="entry name" value="Pyr_nuc-diS_OxRdtase"/>
</dbReference>
<dbReference type="GO" id="GO:0016668">
    <property type="term" value="F:oxidoreductase activity, acting on a sulfur group of donors, NAD(P) as acceptor"/>
    <property type="evidence" value="ECO:0007669"/>
    <property type="project" value="InterPro"/>
</dbReference>
<evidence type="ECO:0000256" key="8">
    <source>
        <dbReference type="PIRSR" id="PIRSR000350-2"/>
    </source>
</evidence>
<evidence type="ECO:0000256" key="11">
    <source>
        <dbReference type="RuleBase" id="RU003691"/>
    </source>
</evidence>
<keyword evidence="3 9" id="KW-0274">FAD</keyword>
<protein>
    <submittedName>
        <fullName evidence="14">Pyridine nucleotide-disulfide oxidoreductase</fullName>
    </submittedName>
</protein>
<evidence type="ECO:0000313" key="14">
    <source>
        <dbReference type="EMBL" id="PEN15677.1"/>
    </source>
</evidence>
<reference evidence="14" key="1">
    <citation type="submission" date="2017-10" db="EMBL/GenBank/DDBJ databases">
        <title>Kefir isolates.</title>
        <authorList>
            <person name="Kim Y."/>
            <person name="Blasche S."/>
        </authorList>
    </citation>
    <scope>NUCLEOTIDE SEQUENCE [LARGE SCALE GENOMIC DNA]</scope>
    <source>
        <strain evidence="14">OG2-2</strain>
    </source>
</reference>
<feature type="binding site" evidence="9">
    <location>
        <position position="313"/>
    </location>
    <ligand>
        <name>FAD</name>
        <dbReference type="ChEBI" id="CHEBI:57692"/>
    </ligand>
</feature>
<comment type="similarity">
    <text evidence="1 11">Belongs to the class-I pyridine nucleotide-disulfide oxidoreductase family.</text>
</comment>
<dbReference type="AlphaFoldDB" id="A0A2A8D4C6"/>
<evidence type="ECO:0000259" key="12">
    <source>
        <dbReference type="Pfam" id="PF02852"/>
    </source>
</evidence>
<feature type="binding site" evidence="9">
    <location>
        <begin position="181"/>
        <end position="188"/>
    </location>
    <ligand>
        <name>NAD(+)</name>
        <dbReference type="ChEBI" id="CHEBI:57540"/>
    </ligand>
</feature>
<dbReference type="InterPro" id="IPR023753">
    <property type="entry name" value="FAD/NAD-binding_dom"/>
</dbReference>
<name>A0A2A8D4C6_9MICC</name>
<evidence type="ECO:0000256" key="4">
    <source>
        <dbReference type="ARBA" id="ARBA00022857"/>
    </source>
</evidence>
<sequence>MTTARLHFDMVVIGFGKGGKTLAGAYAKTGKNVALIEQSTDMYGGTCINIGCVPTKALVHRADEFRASGEHNAEAANAAYESAVIFRDKLTGAMRAKNREILESNATAKLIDGHARFLSDTEVEVTAGEDKLVVTADCFIINTGAVATIPPIPGARESKRVLTSTELQKLTPRPKRLGIIGGGPIGVEFAGIFSSYGTEVTLLEGAPALFGRYDDDVAQAAREIIADQGITAHAGVRVESVTDNADSVTVNYLDSEGASKHLEVDYVMVATGRKPATEGLGLENTSIETTEHGAIAVDEHLRTTAPNIFALGDVNGGPQFTYISLDDYRVVLSQLLGDGSRSTKDRQAVAATIYMNPPLSSVGLTERDALAAGYTIKVAAKPVAAIAAMPRAKTLENPRGIMKFVIDAETDQILGAQLLVVESMEVINLVALAMRHNITASQIRDEIYTHPSITEGLNEVLANAVPVN</sequence>
<dbReference type="InterPro" id="IPR016156">
    <property type="entry name" value="FAD/NAD-linked_Rdtase_dimer_sf"/>
</dbReference>
<proteinExistence type="inferred from homology"/>
<feature type="active site" description="Proton acceptor" evidence="8">
    <location>
        <position position="450"/>
    </location>
</feature>
<evidence type="ECO:0000256" key="6">
    <source>
        <dbReference type="ARBA" id="ARBA00023157"/>
    </source>
</evidence>
<accession>A0A2A8D4C6</accession>
<feature type="binding site" evidence="9">
    <location>
        <position position="204"/>
    </location>
    <ligand>
        <name>NAD(+)</name>
        <dbReference type="ChEBI" id="CHEBI:57540"/>
    </ligand>
</feature>
<dbReference type="GO" id="GO:0050660">
    <property type="term" value="F:flavin adenine dinucleotide binding"/>
    <property type="evidence" value="ECO:0007669"/>
    <property type="project" value="TreeGrafter"/>
</dbReference>
<dbReference type="PROSITE" id="PS00076">
    <property type="entry name" value="PYRIDINE_REDOX_1"/>
    <property type="match status" value="1"/>
</dbReference>
<keyword evidence="2 11" id="KW-0285">Flavoprotein</keyword>
<evidence type="ECO:0000256" key="7">
    <source>
        <dbReference type="ARBA" id="ARBA00023284"/>
    </source>
</evidence>
<gene>
    <name evidence="14" type="ORF">CRM92_08695</name>
</gene>
<feature type="binding site" evidence="9">
    <location>
        <position position="56"/>
    </location>
    <ligand>
        <name>FAD</name>
        <dbReference type="ChEBI" id="CHEBI:57692"/>
    </ligand>
</feature>
<keyword evidence="6" id="KW-1015">Disulfide bond</keyword>
<keyword evidence="15" id="KW-1185">Reference proteome</keyword>
<comment type="cofactor">
    <cofactor evidence="9">
        <name>FAD</name>
        <dbReference type="ChEBI" id="CHEBI:57692"/>
    </cofactor>
    <text evidence="9">Binds 1 FAD per subunit.</text>
</comment>
<dbReference type="InterPro" id="IPR012999">
    <property type="entry name" value="Pyr_OxRdtase_I_AS"/>
</dbReference>
<dbReference type="Proteomes" id="UP000219947">
    <property type="component" value="Unassembled WGS sequence"/>
</dbReference>
<keyword evidence="4" id="KW-0521">NADP</keyword>
<dbReference type="RefSeq" id="WP_098042954.1">
    <property type="nucleotide sequence ID" value="NZ_PDEV01000004.1"/>
</dbReference>
<dbReference type="EMBL" id="PDEV01000004">
    <property type="protein sequence ID" value="PEN15677.1"/>
    <property type="molecule type" value="Genomic_DNA"/>
</dbReference>
<evidence type="ECO:0000256" key="1">
    <source>
        <dbReference type="ARBA" id="ARBA00007532"/>
    </source>
</evidence>
<feature type="disulfide bond" description="Redox-active" evidence="10">
    <location>
        <begin position="47"/>
        <end position="52"/>
    </location>
</feature>
<feature type="binding site" evidence="9">
    <location>
        <position position="272"/>
    </location>
    <ligand>
        <name>NAD(+)</name>
        <dbReference type="ChEBI" id="CHEBI:57540"/>
    </ligand>
</feature>
<dbReference type="FunFam" id="3.30.390.30:FF:000001">
    <property type="entry name" value="Dihydrolipoyl dehydrogenase"/>
    <property type="match status" value="1"/>
</dbReference>
<feature type="domain" description="Pyridine nucleotide-disulphide oxidoreductase dimerisation" evidence="12">
    <location>
        <begin position="349"/>
        <end position="459"/>
    </location>
</feature>
<feature type="domain" description="FAD/NAD(P)-binding" evidence="13">
    <location>
        <begin position="8"/>
        <end position="323"/>
    </location>
</feature>
<evidence type="ECO:0000256" key="3">
    <source>
        <dbReference type="ARBA" id="ARBA00022827"/>
    </source>
</evidence>
<dbReference type="GO" id="GO:0003955">
    <property type="term" value="F:NAD(P)H dehydrogenase (quinone) activity"/>
    <property type="evidence" value="ECO:0007669"/>
    <property type="project" value="TreeGrafter"/>
</dbReference>
<dbReference type="PANTHER" id="PTHR43014">
    <property type="entry name" value="MERCURIC REDUCTASE"/>
    <property type="match status" value="1"/>
</dbReference>
<keyword evidence="9" id="KW-0520">NAD</keyword>